<keyword evidence="3" id="KW-1185">Reference proteome</keyword>
<evidence type="ECO:0000313" key="3">
    <source>
        <dbReference type="Proteomes" id="UP001148838"/>
    </source>
</evidence>
<comment type="caution">
    <text evidence="2">The sequence shown here is derived from an EMBL/GenBank/DDBJ whole genome shotgun (WGS) entry which is preliminary data.</text>
</comment>
<gene>
    <name evidence="2" type="ORF">ANN_09292</name>
</gene>
<proteinExistence type="predicted"/>
<accession>A0ABQ8TN61</accession>
<protein>
    <submittedName>
        <fullName evidence="2">Uncharacterized protein</fullName>
    </submittedName>
</protein>
<name>A0ABQ8TN61_PERAM</name>
<reference evidence="2 3" key="1">
    <citation type="journal article" date="2022" name="Allergy">
        <title>Genome assembly and annotation of Periplaneta americana reveal a comprehensive cockroach allergen profile.</title>
        <authorList>
            <person name="Wang L."/>
            <person name="Xiong Q."/>
            <person name="Saelim N."/>
            <person name="Wang L."/>
            <person name="Nong W."/>
            <person name="Wan A.T."/>
            <person name="Shi M."/>
            <person name="Liu X."/>
            <person name="Cao Q."/>
            <person name="Hui J.H.L."/>
            <person name="Sookrung N."/>
            <person name="Leung T.F."/>
            <person name="Tungtrongchitr A."/>
            <person name="Tsui S.K.W."/>
        </authorList>
    </citation>
    <scope>NUCLEOTIDE SEQUENCE [LARGE SCALE GENOMIC DNA]</scope>
    <source>
        <strain evidence="2">PWHHKU_190912</strain>
    </source>
</reference>
<feature type="compositionally biased region" description="Basic and acidic residues" evidence="1">
    <location>
        <begin position="1"/>
        <end position="16"/>
    </location>
</feature>
<organism evidence="2 3">
    <name type="scientific">Periplaneta americana</name>
    <name type="common">American cockroach</name>
    <name type="synonym">Blatta americana</name>
    <dbReference type="NCBI Taxonomy" id="6978"/>
    <lineage>
        <taxon>Eukaryota</taxon>
        <taxon>Metazoa</taxon>
        <taxon>Ecdysozoa</taxon>
        <taxon>Arthropoda</taxon>
        <taxon>Hexapoda</taxon>
        <taxon>Insecta</taxon>
        <taxon>Pterygota</taxon>
        <taxon>Neoptera</taxon>
        <taxon>Polyneoptera</taxon>
        <taxon>Dictyoptera</taxon>
        <taxon>Blattodea</taxon>
        <taxon>Blattoidea</taxon>
        <taxon>Blattidae</taxon>
        <taxon>Blattinae</taxon>
        <taxon>Periplaneta</taxon>
    </lineage>
</organism>
<dbReference type="EMBL" id="JAJSOF020000005">
    <property type="protein sequence ID" value="KAJ4447288.1"/>
    <property type="molecule type" value="Genomic_DNA"/>
</dbReference>
<feature type="region of interest" description="Disordered" evidence="1">
    <location>
        <begin position="1"/>
        <end position="32"/>
    </location>
</feature>
<evidence type="ECO:0000313" key="2">
    <source>
        <dbReference type="EMBL" id="KAJ4447288.1"/>
    </source>
</evidence>
<sequence>MNVALKREKSDVDSAGRKTPRLENQGLGGGGAIPAEAIYSTSPSRRPHTITGGSPEAMKVRLAAMVLQPPTRV</sequence>
<evidence type="ECO:0000256" key="1">
    <source>
        <dbReference type="SAM" id="MobiDB-lite"/>
    </source>
</evidence>
<dbReference type="Proteomes" id="UP001148838">
    <property type="component" value="Unassembled WGS sequence"/>
</dbReference>